<dbReference type="EMBL" id="AP017378">
    <property type="protein sequence ID" value="BBD09820.1"/>
    <property type="molecule type" value="Genomic_DNA"/>
</dbReference>
<keyword evidence="3" id="KW-1185">Reference proteome</keyword>
<dbReference type="InterPro" id="IPR016181">
    <property type="entry name" value="Acyl_CoA_acyltransferase"/>
</dbReference>
<reference evidence="2 3" key="1">
    <citation type="journal article" date="2018" name="Sci. Adv.">
        <title>Multi-heme cytochromes provide a pathway for survival in energy-limited environments.</title>
        <authorList>
            <person name="Deng X."/>
            <person name="Dohmae N."/>
            <person name="Nealson K.H."/>
            <person name="Hashimoto K."/>
            <person name="Okamoto A."/>
        </authorList>
    </citation>
    <scope>NUCLEOTIDE SEQUENCE [LARGE SCALE GENOMIC DNA]</scope>
    <source>
        <strain evidence="2 3">IS5</strain>
    </source>
</reference>
<dbReference type="RefSeq" id="WP_232034809.1">
    <property type="nucleotide sequence ID" value="NZ_AP017378.1"/>
</dbReference>
<sequence length="297" mass="34776">MMSTCTGVDFKPISLDGQDEYLKRFAECPQKVSDYSFTNIWGWAEHYGLEWFFGESHVWLRQTRPEVVYWAPVGPWKNVPWDQCPTLPNCGPFTRVPEELALLWQDCFGDRLELTEARQHWDYVYSVPELTVLSGNRFHKKKNLLNQFKKKYDYHYHSMTRDCVEDVLDMQMDWFNWRDAESRAVLSAENTAIQRVLQNWDDLRGVFGGVIEVDGSKAAYTVGEHLCDKTLVIHFEKGITHYKGIYQAVNQMFLEGEAEVYEFVNREQDLGDPGLRKAKESYHPVKYQKKFEVAIAS</sequence>
<evidence type="ECO:0000313" key="3">
    <source>
        <dbReference type="Proteomes" id="UP000269883"/>
    </source>
</evidence>
<evidence type="ECO:0000259" key="1">
    <source>
        <dbReference type="Pfam" id="PF09924"/>
    </source>
</evidence>
<dbReference type="AlphaFoldDB" id="A0A2Z6B326"/>
<dbReference type="Gene3D" id="3.40.630.30">
    <property type="match status" value="1"/>
</dbReference>
<name>A0A2Z6B326_9BACT</name>
<dbReference type="SUPFAM" id="SSF55729">
    <property type="entry name" value="Acyl-CoA N-acyltransferases (Nat)"/>
    <property type="match status" value="2"/>
</dbReference>
<dbReference type="PANTHER" id="PTHR41373:SF1">
    <property type="entry name" value="PHOSPHATIDYLGLYCEROL LYSYLTRANSFERASE C-TERMINAL DOMAIN-CONTAINING PROTEIN"/>
    <property type="match status" value="1"/>
</dbReference>
<gene>
    <name evidence="2" type="ORF">DFE_3094</name>
</gene>
<accession>A0A2Z6B326</accession>
<dbReference type="Proteomes" id="UP000269883">
    <property type="component" value="Chromosome"/>
</dbReference>
<dbReference type="Pfam" id="PF09924">
    <property type="entry name" value="LPG_synthase_C"/>
    <property type="match status" value="1"/>
</dbReference>
<feature type="domain" description="Phosphatidylglycerol lysyltransferase C-terminal" evidence="1">
    <location>
        <begin position="27"/>
        <end position="291"/>
    </location>
</feature>
<dbReference type="KEGG" id="dfl:DFE_3094"/>
<evidence type="ECO:0000313" key="2">
    <source>
        <dbReference type="EMBL" id="BBD09820.1"/>
    </source>
</evidence>
<proteinExistence type="predicted"/>
<dbReference type="InterPro" id="IPR024320">
    <property type="entry name" value="LPG_synthase_C"/>
</dbReference>
<dbReference type="PIRSF" id="PIRSF018688">
    <property type="entry name" value="UCP018688"/>
    <property type="match status" value="1"/>
</dbReference>
<dbReference type="PANTHER" id="PTHR41373">
    <property type="entry name" value="DUF2156 DOMAIN-CONTAINING PROTEIN"/>
    <property type="match status" value="1"/>
</dbReference>
<organism evidence="2 3">
    <name type="scientific">Desulfovibrio ferrophilus</name>
    <dbReference type="NCBI Taxonomy" id="241368"/>
    <lineage>
        <taxon>Bacteria</taxon>
        <taxon>Pseudomonadati</taxon>
        <taxon>Thermodesulfobacteriota</taxon>
        <taxon>Desulfovibrionia</taxon>
        <taxon>Desulfovibrionales</taxon>
        <taxon>Desulfovibrionaceae</taxon>
        <taxon>Desulfovibrio</taxon>
    </lineage>
</organism>
<dbReference type="InterPro" id="IPR016732">
    <property type="entry name" value="UCP018688"/>
</dbReference>
<protein>
    <recommendedName>
        <fullName evidence="1">Phosphatidylglycerol lysyltransferase C-terminal domain-containing protein</fullName>
    </recommendedName>
</protein>